<dbReference type="Proteomes" id="UP000008641">
    <property type="component" value="Chromosome"/>
</dbReference>
<dbReference type="HOGENOM" id="CLU_1567640_0_0_10"/>
<dbReference type="STRING" id="865938.Weevi_1867"/>
<reference evidence="2 3" key="1">
    <citation type="journal article" date="2011" name="Stand. Genomic Sci.">
        <title>Complete genome sequence of Weeksella virosa type strain (9751).</title>
        <authorList>
            <person name="Lang E."/>
            <person name="Teshima H."/>
            <person name="Lucas S."/>
            <person name="Lapidus A."/>
            <person name="Hammon N."/>
            <person name="Deshpande S."/>
            <person name="Nolan M."/>
            <person name="Cheng J.F."/>
            <person name="Pitluck S."/>
            <person name="Liolios K."/>
            <person name="Pagani I."/>
            <person name="Mikhailova N."/>
            <person name="Ivanova N."/>
            <person name="Mavromatis K."/>
            <person name="Pati A."/>
            <person name="Tapia R."/>
            <person name="Han C."/>
            <person name="Goodwin L."/>
            <person name="Chen A."/>
            <person name="Palaniappan K."/>
            <person name="Land M."/>
            <person name="Hauser L."/>
            <person name="Chang Y.J."/>
            <person name="Jeffries C.D."/>
            <person name="Brambilla E.M."/>
            <person name="Kopitz M."/>
            <person name="Rohde M."/>
            <person name="Goker M."/>
            <person name="Tindall B.J."/>
            <person name="Detter J.C."/>
            <person name="Woyke T."/>
            <person name="Bristow J."/>
            <person name="Eisen J.A."/>
            <person name="Markowitz V."/>
            <person name="Hugenholtz P."/>
            <person name="Klenk H.P."/>
            <person name="Kyrpides N.C."/>
        </authorList>
    </citation>
    <scope>NUCLEOTIDE SEQUENCE [LARGE SCALE GENOMIC DNA]</scope>
    <source>
        <strain evidence="3">ATCC 43766 / DSM 16922 / JCM 21250 / NBRC 16016 / NCTC 11634 / CL345/78</strain>
    </source>
</reference>
<name>F0P0X1_WEEVC</name>
<feature type="domain" description="DUF6973" evidence="1">
    <location>
        <begin position="21"/>
        <end position="144"/>
    </location>
</feature>
<dbReference type="OrthoDB" id="1496068at2"/>
<dbReference type="eggNOG" id="ENOG5032VPP">
    <property type="taxonomic scope" value="Bacteria"/>
</dbReference>
<accession>F0P0X1</accession>
<dbReference type="RefSeq" id="WP_013598944.1">
    <property type="nucleotide sequence ID" value="NC_015144.1"/>
</dbReference>
<evidence type="ECO:0000259" key="1">
    <source>
        <dbReference type="Pfam" id="PF22322"/>
    </source>
</evidence>
<keyword evidence="3" id="KW-1185">Reference proteome</keyword>
<dbReference type="EMBL" id="CP002455">
    <property type="protein sequence ID" value="ADX68555.1"/>
    <property type="molecule type" value="Genomic_DNA"/>
</dbReference>
<dbReference type="KEGG" id="wvi:Weevi_1867"/>
<dbReference type="AlphaFoldDB" id="F0P0X1"/>
<dbReference type="Pfam" id="PF22322">
    <property type="entry name" value="DUF6973"/>
    <property type="match status" value="1"/>
</dbReference>
<evidence type="ECO:0000313" key="2">
    <source>
        <dbReference type="EMBL" id="ADX68555.1"/>
    </source>
</evidence>
<organism evidence="2 3">
    <name type="scientific">Weeksella virosa (strain ATCC 43766 / DSM 16922 / JCM 21250 / CCUG 30538 / CDC 9751 / IAM 14551 / NBRC 16016 / NCTC 11634 / CL345/78)</name>
    <dbReference type="NCBI Taxonomy" id="865938"/>
    <lineage>
        <taxon>Bacteria</taxon>
        <taxon>Pseudomonadati</taxon>
        <taxon>Bacteroidota</taxon>
        <taxon>Flavobacteriia</taxon>
        <taxon>Flavobacteriales</taxon>
        <taxon>Weeksellaceae</taxon>
        <taxon>Weeksella</taxon>
    </lineage>
</organism>
<gene>
    <name evidence="2" type="ordered locus">Weevi_1867</name>
</gene>
<evidence type="ECO:0000313" key="3">
    <source>
        <dbReference type="Proteomes" id="UP000008641"/>
    </source>
</evidence>
<reference evidence="3" key="2">
    <citation type="journal article" date="2011" name="Stand. Genomic Sci.">
        <title>Complete genome sequence of Weeksella virosa type strain (9751T).</title>
        <authorList>
            <person name="Lang E."/>
            <person name="Teshima H."/>
            <person name="Lucas S."/>
            <person name="Lapidus A."/>
            <person name="Hammon N."/>
            <person name="Deshpande S."/>
            <person name="Nolan M."/>
            <person name="Cheng J."/>
            <person name="Pitluck S."/>
            <person name="Liolios K."/>
            <person name="Pagani I."/>
            <person name="Mikhailova N."/>
            <person name="Ivanova N."/>
            <person name="Mavromatis K."/>
            <person name="Pati A."/>
            <person name="Tapia R."/>
            <person name="Han C."/>
            <person name="Goodwin L."/>
            <person name="Chen A."/>
            <person name="Palaniappan K."/>
            <person name="Land M."/>
            <person name="Hauser L."/>
            <person name="Chang Y."/>
            <person name="Jeffries C."/>
            <person name="Brambilla E."/>
            <person name="Kopitz M."/>
            <person name="Rohde M."/>
            <person name="Goker M."/>
            <person name="Tindall B."/>
            <person name="Detter J."/>
            <person name="Woyke T."/>
            <person name="Bristow J."/>
            <person name="Eisen J."/>
            <person name="Markowitz V."/>
            <person name="Hugenholtz P."/>
            <person name="Klenk H."/>
            <person name="Kyrpides N."/>
        </authorList>
    </citation>
    <scope>NUCLEOTIDE SEQUENCE [LARGE SCALE GENOMIC DNA]</scope>
    <source>
        <strain evidence="3">ATCC 43766 / DSM 16922 / JCM 21250 / NBRC 16016 / NCTC 11634 / CL345/78</strain>
    </source>
</reference>
<sequence length="166" mass="19390">MKSILFILKNLSFNLCREMVKTMLSNPLLLLPTVWGTVESVAFSELNYAENHSGRGVSNAFRHAAWNVLIAYNCSYFISHEKALAWAKKITDLHEECFRNEDFDRLMDLHNNQIGRMIYKENISKPRIRKNLLIQKIVEKSETAQGLSDSHKIREYSTEMVFYKEN</sequence>
<dbReference type="InterPro" id="IPR054246">
    <property type="entry name" value="DUF6973"/>
</dbReference>
<protein>
    <recommendedName>
        <fullName evidence="1">DUF6973 domain-containing protein</fullName>
    </recommendedName>
</protein>
<proteinExistence type="predicted"/>